<feature type="compositionally biased region" description="Basic residues" evidence="1">
    <location>
        <begin position="48"/>
        <end position="60"/>
    </location>
</feature>
<keyword evidence="4" id="KW-1185">Reference proteome</keyword>
<proteinExistence type="predicted"/>
<dbReference type="STRING" id="63057.A0A2P5F7M8"/>
<evidence type="ECO:0000259" key="2">
    <source>
        <dbReference type="Pfam" id="PF10536"/>
    </source>
</evidence>
<protein>
    <submittedName>
        <fullName evidence="3">Aminotransferase-like mobile domain containing protein</fullName>
    </submittedName>
</protein>
<dbReference type="InParanoid" id="A0A2P5F7M8"/>
<feature type="domain" description="Aminotransferase-like plant mobile" evidence="2">
    <location>
        <begin position="140"/>
        <end position="301"/>
    </location>
</feature>
<accession>A0A2P5F7M8</accession>
<dbReference type="GO" id="GO:0008483">
    <property type="term" value="F:transaminase activity"/>
    <property type="evidence" value="ECO:0007669"/>
    <property type="project" value="UniProtKB-KW"/>
</dbReference>
<sequence length="397" mass="45281">MDKSSPSLNGYRNSITPSGGPPTDSGRTSASEWQSDPKTGDDDSSGSKNRRHCTRRRRRPVSLGHYGIKRRRVDQNQRCLNSIRLYPADHLSHRGKLMSIKGCGNPGMILKWYDELPKPIKDKVHRTGFKHFIDGLSISQVQSALIQCLAEKWWNTTHTFHLDNLGEMTMTPKDFAGITGLTFSGKSLKLDKSIHRNKKIMQMLMGEPILDQRAWSVEVGWLYQTYRIFPCKTGEEEDIVVRAFILALIGSTLFARPNNKVHFYYLPMLTQFNKSAEYNWGAAGLAFLYQQMDDLCRGNTDTIGGNWRAWEPGNRPEASFRFGRVKPYLITNTPFLKDFCLHRKSPMSDFTHITVASTPLISAAVAHDVDDGKDDVGISYENWWQPPSRHDDFQDNY</sequence>
<organism evidence="3 4">
    <name type="scientific">Trema orientale</name>
    <name type="common">Charcoal tree</name>
    <name type="synonym">Celtis orientalis</name>
    <dbReference type="NCBI Taxonomy" id="63057"/>
    <lineage>
        <taxon>Eukaryota</taxon>
        <taxon>Viridiplantae</taxon>
        <taxon>Streptophyta</taxon>
        <taxon>Embryophyta</taxon>
        <taxon>Tracheophyta</taxon>
        <taxon>Spermatophyta</taxon>
        <taxon>Magnoliopsida</taxon>
        <taxon>eudicotyledons</taxon>
        <taxon>Gunneridae</taxon>
        <taxon>Pentapetalae</taxon>
        <taxon>rosids</taxon>
        <taxon>fabids</taxon>
        <taxon>Rosales</taxon>
        <taxon>Cannabaceae</taxon>
        <taxon>Trema</taxon>
    </lineage>
</organism>
<feature type="compositionally biased region" description="Polar residues" evidence="1">
    <location>
        <begin position="25"/>
        <end position="37"/>
    </location>
</feature>
<dbReference type="PANTHER" id="PTHR46033">
    <property type="entry name" value="PROTEIN MAIN-LIKE 2"/>
    <property type="match status" value="1"/>
</dbReference>
<dbReference type="InterPro" id="IPR019557">
    <property type="entry name" value="AminoTfrase-like_pln_mobile"/>
</dbReference>
<comment type="caution">
    <text evidence="3">The sequence shown here is derived from an EMBL/GenBank/DDBJ whole genome shotgun (WGS) entry which is preliminary data.</text>
</comment>
<evidence type="ECO:0000313" key="3">
    <source>
        <dbReference type="EMBL" id="PON93795.1"/>
    </source>
</evidence>
<dbReference type="InterPro" id="IPR044824">
    <property type="entry name" value="MAIN-like"/>
</dbReference>
<keyword evidence="3" id="KW-0032">Aminotransferase</keyword>
<dbReference type="Proteomes" id="UP000237000">
    <property type="component" value="Unassembled WGS sequence"/>
</dbReference>
<dbReference type="AlphaFoldDB" id="A0A2P5F7M8"/>
<dbReference type="GO" id="GO:0010073">
    <property type="term" value="P:meristem maintenance"/>
    <property type="evidence" value="ECO:0007669"/>
    <property type="project" value="InterPro"/>
</dbReference>
<dbReference type="OrthoDB" id="1938336at2759"/>
<dbReference type="EMBL" id="JXTC01000056">
    <property type="protein sequence ID" value="PON93795.1"/>
    <property type="molecule type" value="Genomic_DNA"/>
</dbReference>
<feature type="compositionally biased region" description="Polar residues" evidence="1">
    <location>
        <begin position="1"/>
        <end position="17"/>
    </location>
</feature>
<dbReference type="Pfam" id="PF10536">
    <property type="entry name" value="PMD"/>
    <property type="match status" value="1"/>
</dbReference>
<evidence type="ECO:0000256" key="1">
    <source>
        <dbReference type="SAM" id="MobiDB-lite"/>
    </source>
</evidence>
<reference evidence="4" key="1">
    <citation type="submission" date="2016-06" db="EMBL/GenBank/DDBJ databases">
        <title>Parallel loss of symbiosis genes in relatives of nitrogen-fixing non-legume Parasponia.</title>
        <authorList>
            <person name="Van Velzen R."/>
            <person name="Holmer R."/>
            <person name="Bu F."/>
            <person name="Rutten L."/>
            <person name="Van Zeijl A."/>
            <person name="Liu W."/>
            <person name="Santuari L."/>
            <person name="Cao Q."/>
            <person name="Sharma T."/>
            <person name="Shen D."/>
            <person name="Roswanjaya Y."/>
            <person name="Wardhani T."/>
            <person name="Kalhor M.S."/>
            <person name="Jansen J."/>
            <person name="Van den Hoogen J."/>
            <person name="Gungor B."/>
            <person name="Hartog M."/>
            <person name="Hontelez J."/>
            <person name="Verver J."/>
            <person name="Yang W.-C."/>
            <person name="Schijlen E."/>
            <person name="Repin R."/>
            <person name="Schilthuizen M."/>
            <person name="Schranz E."/>
            <person name="Heidstra R."/>
            <person name="Miyata K."/>
            <person name="Fedorova E."/>
            <person name="Kohlen W."/>
            <person name="Bisseling T."/>
            <person name="Smit S."/>
            <person name="Geurts R."/>
        </authorList>
    </citation>
    <scope>NUCLEOTIDE SEQUENCE [LARGE SCALE GENOMIC DNA]</scope>
    <source>
        <strain evidence="4">cv. RG33-2</strain>
    </source>
</reference>
<evidence type="ECO:0000313" key="4">
    <source>
        <dbReference type="Proteomes" id="UP000237000"/>
    </source>
</evidence>
<name>A0A2P5F7M8_TREOI</name>
<keyword evidence="3" id="KW-0808">Transferase</keyword>
<feature type="region of interest" description="Disordered" evidence="1">
    <location>
        <begin position="1"/>
        <end position="68"/>
    </location>
</feature>
<gene>
    <name evidence="3" type="ORF">TorRG33x02_104980</name>
</gene>
<dbReference type="PANTHER" id="PTHR46033:SF8">
    <property type="entry name" value="PROTEIN MAINTENANCE OF MERISTEMS-LIKE"/>
    <property type="match status" value="1"/>
</dbReference>